<dbReference type="SUPFAM" id="SSF141130">
    <property type="entry name" value="Acetamidase/Formamidase-like"/>
    <property type="match status" value="1"/>
</dbReference>
<dbReference type="GO" id="GO:0016811">
    <property type="term" value="F:hydrolase activity, acting on carbon-nitrogen (but not peptide) bonds, in linear amides"/>
    <property type="evidence" value="ECO:0007669"/>
    <property type="project" value="InterPro"/>
</dbReference>
<dbReference type="EMBL" id="JAUEDM010000004">
    <property type="protein sequence ID" value="KAK3319354.1"/>
    <property type="molecule type" value="Genomic_DNA"/>
</dbReference>
<evidence type="ECO:0000313" key="2">
    <source>
        <dbReference type="Proteomes" id="UP001283341"/>
    </source>
</evidence>
<dbReference type="PANTHER" id="PTHR31891:SF1">
    <property type="entry name" value="FORMAMIDASE C869.04-RELATED"/>
    <property type="match status" value="1"/>
</dbReference>
<comment type="caution">
    <text evidence="1">The sequence shown here is derived from an EMBL/GenBank/DDBJ whole genome shotgun (WGS) entry which is preliminary data.</text>
</comment>
<evidence type="ECO:0008006" key="3">
    <source>
        <dbReference type="Google" id="ProtNLM"/>
    </source>
</evidence>
<dbReference type="Gene3D" id="2.60.120.580">
    <property type="entry name" value="Acetamidase/Formamidase-like domains"/>
    <property type="match status" value="2"/>
</dbReference>
<keyword evidence="2" id="KW-1185">Reference proteome</keyword>
<proteinExistence type="predicted"/>
<gene>
    <name evidence="1" type="ORF">B0H66DRAFT_267508</name>
</gene>
<organism evidence="1 2">
    <name type="scientific">Apodospora peruviana</name>
    <dbReference type="NCBI Taxonomy" id="516989"/>
    <lineage>
        <taxon>Eukaryota</taxon>
        <taxon>Fungi</taxon>
        <taxon>Dikarya</taxon>
        <taxon>Ascomycota</taxon>
        <taxon>Pezizomycotina</taxon>
        <taxon>Sordariomycetes</taxon>
        <taxon>Sordariomycetidae</taxon>
        <taxon>Sordariales</taxon>
        <taxon>Lasiosphaeriaceae</taxon>
        <taxon>Apodospora</taxon>
    </lineage>
</organism>
<dbReference type="Pfam" id="PF03069">
    <property type="entry name" value="FmdA_AmdA"/>
    <property type="match status" value="2"/>
</dbReference>
<evidence type="ECO:0000313" key="1">
    <source>
        <dbReference type="EMBL" id="KAK3319354.1"/>
    </source>
</evidence>
<name>A0AAE0M656_9PEZI</name>
<protein>
    <recommendedName>
        <fullName evidence="3">Formamidase</fullName>
    </recommendedName>
</protein>
<sequence>MSSHQHSSFHITSSQLHLNWSKSLTPVMTVPSGSEITFDLRDGGNLQIRPDNAATSLSDFDFSQADPAQGPIYIDTAEPGDVLKIEFLDLVPGSYGWTAIFPGFGLLSDEFPDPVLKIWDLSPSKKTATFKSGIEVPVRPFLGIVGVAPAVEGELSTIPPYAKSGGNMDCRDLSRKGSTLYLPVNVPGALFSCGDGHAAQGDGEVCGTAIETTMKVRLRLTVEKRSLRQERGYAIQCPHFVTPPPTKEDVEARMAAESKGEYAVLGIHEDMREATRMAVRGMIDWLEAEKGLTRVEAYMLASVGAGLKFAEVVDMPNFGVVCSMPLSVFVE</sequence>
<dbReference type="PANTHER" id="PTHR31891">
    <property type="entry name" value="FORMAMIDASE C869.04-RELATED"/>
    <property type="match status" value="1"/>
</dbReference>
<dbReference type="AlphaFoldDB" id="A0AAE0M656"/>
<reference evidence="1" key="1">
    <citation type="journal article" date="2023" name="Mol. Phylogenet. Evol.">
        <title>Genome-scale phylogeny and comparative genomics of the fungal order Sordariales.</title>
        <authorList>
            <person name="Hensen N."/>
            <person name="Bonometti L."/>
            <person name="Westerberg I."/>
            <person name="Brannstrom I.O."/>
            <person name="Guillou S."/>
            <person name="Cros-Aarteil S."/>
            <person name="Calhoun S."/>
            <person name="Haridas S."/>
            <person name="Kuo A."/>
            <person name="Mondo S."/>
            <person name="Pangilinan J."/>
            <person name="Riley R."/>
            <person name="LaButti K."/>
            <person name="Andreopoulos B."/>
            <person name="Lipzen A."/>
            <person name="Chen C."/>
            <person name="Yan M."/>
            <person name="Daum C."/>
            <person name="Ng V."/>
            <person name="Clum A."/>
            <person name="Steindorff A."/>
            <person name="Ohm R.A."/>
            <person name="Martin F."/>
            <person name="Silar P."/>
            <person name="Natvig D.O."/>
            <person name="Lalanne C."/>
            <person name="Gautier V."/>
            <person name="Ament-Velasquez S.L."/>
            <person name="Kruys A."/>
            <person name="Hutchinson M.I."/>
            <person name="Powell A.J."/>
            <person name="Barry K."/>
            <person name="Miller A.N."/>
            <person name="Grigoriev I.V."/>
            <person name="Debuchy R."/>
            <person name="Gladieux P."/>
            <person name="Hiltunen Thoren M."/>
            <person name="Johannesson H."/>
        </authorList>
    </citation>
    <scope>NUCLEOTIDE SEQUENCE</scope>
    <source>
        <strain evidence="1">CBS 118394</strain>
    </source>
</reference>
<dbReference type="Gene3D" id="3.10.28.20">
    <property type="entry name" value="Acetamidase/Formamidase-like domains"/>
    <property type="match status" value="1"/>
</dbReference>
<accession>A0AAE0M656</accession>
<dbReference type="InterPro" id="IPR004304">
    <property type="entry name" value="FmdA_AmdA"/>
</dbReference>
<reference evidence="1" key="2">
    <citation type="submission" date="2023-06" db="EMBL/GenBank/DDBJ databases">
        <authorList>
            <consortium name="Lawrence Berkeley National Laboratory"/>
            <person name="Haridas S."/>
            <person name="Hensen N."/>
            <person name="Bonometti L."/>
            <person name="Westerberg I."/>
            <person name="Brannstrom I.O."/>
            <person name="Guillou S."/>
            <person name="Cros-Aarteil S."/>
            <person name="Calhoun S."/>
            <person name="Kuo A."/>
            <person name="Mondo S."/>
            <person name="Pangilinan J."/>
            <person name="Riley R."/>
            <person name="Labutti K."/>
            <person name="Andreopoulos B."/>
            <person name="Lipzen A."/>
            <person name="Chen C."/>
            <person name="Yanf M."/>
            <person name="Daum C."/>
            <person name="Ng V."/>
            <person name="Clum A."/>
            <person name="Steindorff A."/>
            <person name="Ohm R."/>
            <person name="Martin F."/>
            <person name="Silar P."/>
            <person name="Natvig D."/>
            <person name="Lalanne C."/>
            <person name="Gautier V."/>
            <person name="Ament-Velasquez S.L."/>
            <person name="Kruys A."/>
            <person name="Hutchinson M.I."/>
            <person name="Powell A.J."/>
            <person name="Barry K."/>
            <person name="Miller A.N."/>
            <person name="Grigoriev I.V."/>
            <person name="Debuchy R."/>
            <person name="Gladieux P."/>
            <person name="Thoren M.H."/>
            <person name="Johannesson H."/>
        </authorList>
    </citation>
    <scope>NUCLEOTIDE SEQUENCE</scope>
    <source>
        <strain evidence="1">CBS 118394</strain>
    </source>
</reference>
<dbReference type="Proteomes" id="UP001283341">
    <property type="component" value="Unassembled WGS sequence"/>
</dbReference>